<keyword evidence="1 6" id="KW-0963">Cytoplasm</keyword>
<keyword evidence="8" id="KW-1185">Reference proteome</keyword>
<evidence type="ECO:0000313" key="8">
    <source>
        <dbReference type="Proteomes" id="UP001192346"/>
    </source>
</evidence>
<dbReference type="PANTHER" id="PTHR31760:SF0">
    <property type="entry name" value="S-ADENOSYL-L-METHIONINE-DEPENDENT METHYLTRANSFERASES SUPERFAMILY PROTEIN"/>
    <property type="match status" value="1"/>
</dbReference>
<feature type="binding site" evidence="6">
    <location>
        <begin position="126"/>
        <end position="127"/>
    </location>
    <ligand>
        <name>S-adenosyl-L-methionine</name>
        <dbReference type="ChEBI" id="CHEBI:59789"/>
    </ligand>
</feature>
<comment type="similarity">
    <text evidence="6">Belongs to the methyltransferase superfamily. RNA methyltransferase RsmG family.</text>
</comment>
<dbReference type="Pfam" id="PF02527">
    <property type="entry name" value="GidB"/>
    <property type="match status" value="1"/>
</dbReference>
<evidence type="ECO:0000256" key="1">
    <source>
        <dbReference type="ARBA" id="ARBA00022490"/>
    </source>
</evidence>
<dbReference type="SUPFAM" id="SSF53335">
    <property type="entry name" value="S-adenosyl-L-methionine-dependent methyltransferases"/>
    <property type="match status" value="1"/>
</dbReference>
<dbReference type="InterPro" id="IPR029063">
    <property type="entry name" value="SAM-dependent_MTases_sf"/>
</dbReference>
<dbReference type="PANTHER" id="PTHR31760">
    <property type="entry name" value="S-ADENOSYL-L-METHIONINE-DEPENDENT METHYLTRANSFERASES SUPERFAMILY PROTEIN"/>
    <property type="match status" value="1"/>
</dbReference>
<dbReference type="PIRSF" id="PIRSF003078">
    <property type="entry name" value="GidB"/>
    <property type="match status" value="1"/>
</dbReference>
<dbReference type="InterPro" id="IPR003682">
    <property type="entry name" value="rRNA_ssu_MeTfrase_G"/>
</dbReference>
<dbReference type="GO" id="GO:0008168">
    <property type="term" value="F:methyltransferase activity"/>
    <property type="evidence" value="ECO:0007669"/>
    <property type="project" value="UniProtKB-KW"/>
</dbReference>
<keyword evidence="5 6" id="KW-0949">S-adenosyl-L-methionine</keyword>
<protein>
    <recommendedName>
        <fullName evidence="6">Ribosomal RNA small subunit methyltransferase G</fullName>
        <ecNumber evidence="6">2.1.1.-</ecNumber>
    </recommendedName>
    <alternativeName>
        <fullName evidence="6">16S rRNA 7-methylguanosine methyltransferase</fullName>
        <shortName evidence="6">16S rRNA m7G methyltransferase</shortName>
    </alternativeName>
</protein>
<reference evidence="7" key="1">
    <citation type="submission" date="2019-10" db="EMBL/GenBank/DDBJ databases">
        <title>Whole Genome Sequencing and Characterization of Texas Phoenix Palm Decline Phytoplasma Belongs to Lethal Yellowing (16SrIV) Group.</title>
        <authorList>
            <person name="Bao M."/>
        </authorList>
    </citation>
    <scope>NUCLEOTIDE SEQUENCE [LARGE SCALE GENOMIC DNA]</scope>
    <source>
        <strain evidence="7">ACPD</strain>
    </source>
</reference>
<accession>A0ABS5BI91</accession>
<dbReference type="Gene3D" id="3.40.50.150">
    <property type="entry name" value="Vaccinia Virus protein VP39"/>
    <property type="match status" value="1"/>
</dbReference>
<feature type="binding site" evidence="6">
    <location>
        <position position="75"/>
    </location>
    <ligand>
        <name>S-adenosyl-L-methionine</name>
        <dbReference type="ChEBI" id="CHEBI:59789"/>
    </ligand>
</feature>
<gene>
    <name evidence="6 7" type="primary">rsmG</name>
    <name evidence="7" type="ORF">FEF22_000665</name>
</gene>
<evidence type="ECO:0000256" key="3">
    <source>
        <dbReference type="ARBA" id="ARBA00022603"/>
    </source>
</evidence>
<evidence type="ECO:0000256" key="6">
    <source>
        <dbReference type="HAMAP-Rule" id="MF_00074"/>
    </source>
</evidence>
<dbReference type="HAMAP" id="MF_00074">
    <property type="entry name" value="16SrRNA_methyltr_G"/>
    <property type="match status" value="1"/>
</dbReference>
<name>A0ABS5BI91_9MOLU</name>
<keyword evidence="4 6" id="KW-0808">Transferase</keyword>
<comment type="caution">
    <text evidence="7">The sequence shown here is derived from an EMBL/GenBank/DDBJ whole genome shotgun (WGS) entry which is preliminary data.</text>
</comment>
<dbReference type="NCBIfam" id="TIGR00138">
    <property type="entry name" value="rsmG_gidB"/>
    <property type="match status" value="1"/>
</dbReference>
<proteinExistence type="inferred from homology"/>
<comment type="caution">
    <text evidence="6">Lacks conserved residue(s) required for the propagation of feature annotation.</text>
</comment>
<dbReference type="GO" id="GO:0032259">
    <property type="term" value="P:methylation"/>
    <property type="evidence" value="ECO:0007669"/>
    <property type="project" value="UniProtKB-KW"/>
</dbReference>
<evidence type="ECO:0000256" key="5">
    <source>
        <dbReference type="ARBA" id="ARBA00022691"/>
    </source>
</evidence>
<feature type="binding site" evidence="6">
    <location>
        <position position="80"/>
    </location>
    <ligand>
        <name>S-adenosyl-L-methionine</name>
        <dbReference type="ChEBI" id="CHEBI:59789"/>
    </ligand>
</feature>
<evidence type="ECO:0000313" key="7">
    <source>
        <dbReference type="EMBL" id="MBP3059300.1"/>
    </source>
</evidence>
<feature type="binding site" evidence="6">
    <location>
        <position position="139"/>
    </location>
    <ligand>
        <name>S-adenosyl-L-methionine</name>
        <dbReference type="ChEBI" id="CHEBI:59789"/>
    </ligand>
</feature>
<evidence type="ECO:0000256" key="4">
    <source>
        <dbReference type="ARBA" id="ARBA00022679"/>
    </source>
</evidence>
<comment type="function">
    <text evidence="6">Specifically methylates the N7 position of a guanine in 16S rRNA.</text>
</comment>
<sequence length="208" mass="24861">MFEHKILKEKFNLTNEQLEKFRLYYLHLNNFNEKINLTSLILERDVYFKHFYDSLLLTKIIGFDFLKKKSLCDLGTGAGFPSIPLKIFYPKMKIFLIESCLKKIIFLKSLIKILKLSDVFLFNERIEKHKKKYNFVVARALGNFELIFNLASKVTKKKGYFITMKGPSYEKDLEKTKNFFSFRLEKKFHFELPLDLGKRVNLLFQKIK</sequence>
<evidence type="ECO:0000256" key="2">
    <source>
        <dbReference type="ARBA" id="ARBA00022552"/>
    </source>
</evidence>
<dbReference type="Proteomes" id="UP001192346">
    <property type="component" value="Unassembled WGS sequence"/>
</dbReference>
<keyword evidence="2 6" id="KW-0698">rRNA processing</keyword>
<dbReference type="EMBL" id="VBRA02000006">
    <property type="protein sequence ID" value="MBP3059300.1"/>
    <property type="molecule type" value="Genomic_DNA"/>
</dbReference>
<dbReference type="EC" id="2.1.1.-" evidence="6"/>
<comment type="subcellular location">
    <subcellularLocation>
        <location evidence="6">Cytoplasm</location>
    </subcellularLocation>
</comment>
<keyword evidence="3 6" id="KW-0489">Methyltransferase</keyword>
<organism evidence="7 8">
    <name type="scientific">Texas Phoenix palm phytoplasma</name>
    <dbReference type="NCBI Taxonomy" id="176709"/>
    <lineage>
        <taxon>Bacteria</taxon>
        <taxon>Bacillati</taxon>
        <taxon>Mycoplasmatota</taxon>
        <taxon>Mollicutes</taxon>
        <taxon>Acholeplasmatales</taxon>
        <taxon>Acholeplasmataceae</taxon>
        <taxon>Candidatus Phytoplasma</taxon>
        <taxon>16SrIV (Coconut lethal yellows group)</taxon>
    </lineage>
</organism>